<feature type="transmembrane region" description="Helical" evidence="7">
    <location>
        <begin position="50"/>
        <end position="69"/>
    </location>
</feature>
<dbReference type="InterPro" id="IPR007140">
    <property type="entry name" value="DUF350"/>
</dbReference>
<dbReference type="RefSeq" id="WP_138990337.1">
    <property type="nucleotide sequence ID" value="NZ_WJXZ01000013.1"/>
</dbReference>
<accession>A0A7K0EPQ6</accession>
<evidence type="ECO:0000256" key="2">
    <source>
        <dbReference type="ARBA" id="ARBA00005779"/>
    </source>
</evidence>
<evidence type="ECO:0000256" key="6">
    <source>
        <dbReference type="ARBA" id="ARBA00023136"/>
    </source>
</evidence>
<feature type="transmembrane region" description="Helical" evidence="7">
    <location>
        <begin position="12"/>
        <end position="30"/>
    </location>
</feature>
<evidence type="ECO:0000313" key="9">
    <source>
        <dbReference type="Proteomes" id="UP000441754"/>
    </source>
</evidence>
<organism evidence="8 9">
    <name type="scientific">Larkinella terrae</name>
    <dbReference type="NCBI Taxonomy" id="2025311"/>
    <lineage>
        <taxon>Bacteria</taxon>
        <taxon>Pseudomonadati</taxon>
        <taxon>Bacteroidota</taxon>
        <taxon>Cytophagia</taxon>
        <taxon>Cytophagales</taxon>
        <taxon>Spirosomataceae</taxon>
        <taxon>Larkinella</taxon>
    </lineage>
</organism>
<keyword evidence="9" id="KW-1185">Reference proteome</keyword>
<dbReference type="AlphaFoldDB" id="A0A7K0EPQ6"/>
<evidence type="ECO:0000256" key="3">
    <source>
        <dbReference type="ARBA" id="ARBA00022475"/>
    </source>
</evidence>
<evidence type="ECO:0000313" key="8">
    <source>
        <dbReference type="EMBL" id="MRS63823.1"/>
    </source>
</evidence>
<keyword evidence="4 7" id="KW-0812">Transmembrane</keyword>
<protein>
    <submittedName>
        <fullName evidence="8">DUF350 domain-containing protein</fullName>
    </submittedName>
</protein>
<dbReference type="Proteomes" id="UP000441754">
    <property type="component" value="Unassembled WGS sequence"/>
</dbReference>
<sequence>MDLSTLKYIVPSVVYSLVGILILVISFVIIEKIAPENLWKKIVDEENVALSILAAAFMIAVAIIISSAIHE</sequence>
<evidence type="ECO:0000256" key="7">
    <source>
        <dbReference type="SAM" id="Phobius"/>
    </source>
</evidence>
<name>A0A7K0EPQ6_9BACT</name>
<dbReference type="GO" id="GO:0005886">
    <property type="term" value="C:plasma membrane"/>
    <property type="evidence" value="ECO:0007669"/>
    <property type="project" value="UniProtKB-SubCell"/>
</dbReference>
<evidence type="ECO:0000256" key="1">
    <source>
        <dbReference type="ARBA" id="ARBA00004651"/>
    </source>
</evidence>
<keyword evidence="5 7" id="KW-1133">Transmembrane helix</keyword>
<reference evidence="8 9" key="1">
    <citation type="journal article" date="2018" name="Antonie Van Leeuwenhoek">
        <title>Larkinella terrae sp. nov., isolated from soil on Jeju Island, South Korea.</title>
        <authorList>
            <person name="Ten L.N."/>
            <person name="Jeon J."/>
            <person name="Park S.J."/>
            <person name="Park S."/>
            <person name="Lee S.Y."/>
            <person name="Kim M.K."/>
            <person name="Jung H.Y."/>
        </authorList>
    </citation>
    <scope>NUCLEOTIDE SEQUENCE [LARGE SCALE GENOMIC DNA]</scope>
    <source>
        <strain evidence="8 9">KCTC 52001</strain>
    </source>
</reference>
<comment type="subcellular location">
    <subcellularLocation>
        <location evidence="1">Cell membrane</location>
        <topology evidence="1">Multi-pass membrane protein</topology>
    </subcellularLocation>
</comment>
<comment type="similarity">
    <text evidence="2">Belongs to the UPF0719 family.</text>
</comment>
<comment type="caution">
    <text evidence="8">The sequence shown here is derived from an EMBL/GenBank/DDBJ whole genome shotgun (WGS) entry which is preliminary data.</text>
</comment>
<proteinExistence type="inferred from homology"/>
<keyword evidence="3" id="KW-1003">Cell membrane</keyword>
<dbReference type="OrthoDB" id="200249at2"/>
<evidence type="ECO:0000256" key="4">
    <source>
        <dbReference type="ARBA" id="ARBA00022692"/>
    </source>
</evidence>
<gene>
    <name evidence="8" type="ORF">GJJ30_21165</name>
</gene>
<evidence type="ECO:0000256" key="5">
    <source>
        <dbReference type="ARBA" id="ARBA00022989"/>
    </source>
</evidence>
<dbReference type="EMBL" id="WJXZ01000013">
    <property type="protein sequence ID" value="MRS63823.1"/>
    <property type="molecule type" value="Genomic_DNA"/>
</dbReference>
<keyword evidence="6 7" id="KW-0472">Membrane</keyword>
<dbReference type="Pfam" id="PF03994">
    <property type="entry name" value="DUF350"/>
    <property type="match status" value="1"/>
</dbReference>